<name>A0ABV6RAL7_9MICO</name>
<accession>A0ABV6RAL7</accession>
<keyword evidence="1" id="KW-0812">Transmembrane</keyword>
<keyword evidence="1" id="KW-0472">Membrane</keyword>
<protein>
    <submittedName>
        <fullName evidence="2">DUF2550 family protein</fullName>
    </submittedName>
</protein>
<evidence type="ECO:0000313" key="3">
    <source>
        <dbReference type="Proteomes" id="UP001589793"/>
    </source>
</evidence>
<comment type="caution">
    <text evidence="2">The sequence shown here is derived from an EMBL/GenBank/DDBJ whole genome shotgun (WGS) entry which is preliminary data.</text>
</comment>
<feature type="transmembrane region" description="Helical" evidence="1">
    <location>
        <begin position="6"/>
        <end position="25"/>
    </location>
</feature>
<dbReference type="RefSeq" id="WP_376978954.1">
    <property type="nucleotide sequence ID" value="NZ_JBHLSV010000005.1"/>
</dbReference>
<gene>
    <name evidence="2" type="ORF">ACFFF6_05485</name>
</gene>
<reference evidence="2 3" key="1">
    <citation type="submission" date="2024-09" db="EMBL/GenBank/DDBJ databases">
        <authorList>
            <person name="Sun Q."/>
            <person name="Mori K."/>
        </authorList>
    </citation>
    <scope>NUCLEOTIDE SEQUENCE [LARGE SCALE GENOMIC DNA]</scope>
    <source>
        <strain evidence="2 3">CICC 10874</strain>
    </source>
</reference>
<dbReference type="Pfam" id="PF10739">
    <property type="entry name" value="DUF2550"/>
    <property type="match status" value="1"/>
</dbReference>
<dbReference type="InterPro" id="IPR019675">
    <property type="entry name" value="DUF2550"/>
</dbReference>
<evidence type="ECO:0000313" key="2">
    <source>
        <dbReference type="EMBL" id="MFC0673407.1"/>
    </source>
</evidence>
<sequence>MRTSAPIIALVIGALVVLAAIALVLRQVHVSRLRGVFDCVLWRRGVRGRENWQQGLMRYTTDELHWFRALSWRLRPEKRMRRAEIVSEARSIIGEKTPGGEDFVMVSLTLRGGPRVRMIMASSSASALNAWLEAAPMGLVHGDAD</sequence>
<dbReference type="Proteomes" id="UP001589793">
    <property type="component" value="Unassembled WGS sequence"/>
</dbReference>
<dbReference type="EMBL" id="JBHLSV010000005">
    <property type="protein sequence ID" value="MFC0673407.1"/>
    <property type="molecule type" value="Genomic_DNA"/>
</dbReference>
<evidence type="ECO:0000256" key="1">
    <source>
        <dbReference type="SAM" id="Phobius"/>
    </source>
</evidence>
<organism evidence="2 3">
    <name type="scientific">Brachybacterium hainanense</name>
    <dbReference type="NCBI Taxonomy" id="1541174"/>
    <lineage>
        <taxon>Bacteria</taxon>
        <taxon>Bacillati</taxon>
        <taxon>Actinomycetota</taxon>
        <taxon>Actinomycetes</taxon>
        <taxon>Micrococcales</taxon>
        <taxon>Dermabacteraceae</taxon>
        <taxon>Brachybacterium</taxon>
    </lineage>
</organism>
<keyword evidence="3" id="KW-1185">Reference proteome</keyword>
<proteinExistence type="predicted"/>
<keyword evidence="1" id="KW-1133">Transmembrane helix</keyword>